<reference evidence="1" key="1">
    <citation type="submission" date="2006-03" db="EMBL/GenBank/DDBJ databases">
        <title>Complete sequence of Plasmid1 of Psychrobacter cryohalolentis K5.</title>
        <authorList>
            <consortium name="US DOE Joint Genome Institute"/>
            <person name="Copeland A."/>
            <person name="Lucas S."/>
            <person name="Lapidus A."/>
            <person name="Barry K."/>
            <person name="Detter J.C."/>
            <person name="Glavina del Rio T."/>
            <person name="Hammon N."/>
            <person name="Israni S."/>
            <person name="Dalin E."/>
            <person name="Tice H."/>
            <person name="Pitluck S."/>
            <person name="Brettin T."/>
            <person name="Bruce D."/>
            <person name="Han C."/>
            <person name="Tapia R."/>
            <person name="Sims D.R."/>
            <person name="Gilna P."/>
            <person name="Schmutz J."/>
            <person name="Larimer F."/>
            <person name="Land M."/>
            <person name="Hauser L."/>
            <person name="Kyrpides N."/>
            <person name="Kim E."/>
            <person name="Richardson P."/>
        </authorList>
    </citation>
    <scope>NUCLEOTIDE SEQUENCE [LARGE SCALE GENOMIC DNA]</scope>
    <source>
        <strain evidence="1">K5</strain>
        <plasmid evidence="1">1</plasmid>
    </source>
</reference>
<dbReference type="EMBL" id="CP000324">
    <property type="protein sequence ID" value="ABE76265.1"/>
    <property type="molecule type" value="Genomic_DNA"/>
</dbReference>
<keyword evidence="1" id="KW-0614">Plasmid</keyword>
<dbReference type="eggNOG" id="ENOG503370I">
    <property type="taxonomic scope" value="Bacteria"/>
</dbReference>
<dbReference type="Proteomes" id="UP000002425">
    <property type="component" value="Plasmid 1"/>
</dbReference>
<dbReference type="AlphaFoldDB" id="Q1Q7S8"/>
<dbReference type="KEGG" id="pcr:Pcryo_2488"/>
<name>Q1Q7S8_PSYCK</name>
<dbReference type="RefSeq" id="WP_011512347.1">
    <property type="nucleotide sequence ID" value="NC_007968.1"/>
</dbReference>
<accession>Q1Q7S8</accession>
<keyword evidence="2" id="KW-1185">Reference proteome</keyword>
<evidence type="ECO:0000313" key="2">
    <source>
        <dbReference type="Proteomes" id="UP000002425"/>
    </source>
</evidence>
<gene>
    <name evidence="1" type="ORF">Pcryo_2488</name>
</gene>
<dbReference type="HOGENOM" id="CLU_841300_0_0_6"/>
<protein>
    <submittedName>
        <fullName evidence="1">Uncharacterized protein</fullName>
    </submittedName>
</protein>
<evidence type="ECO:0000313" key="1">
    <source>
        <dbReference type="EMBL" id="ABE76265.1"/>
    </source>
</evidence>
<sequence length="328" mass="38553">MSEFHDFFTSKNFIGAYNVFSSGDIKDKNKGIIYVEDASDYSFWEGFIGYHYPNEYMCRPSSKEGKTVTGKRFLEKIYKDANEKIIIAVDSDYDYIASKVQEDHIFNHNKYVIHTHGFSRESVQIEKDSLDHFFKLCRLTIPNTVNLSSFLNDFSEIAFKGLAKYIVILNRIDYSNIYDSEFNSCFHLLDENMVDENLLISKSGIEKIEKKMDLFFDDKCIYEDDIIKSEYFLNDIGINRDNAYRFISGHVLFDLIKKIHKINLSQLMKHEIKNINKNVTGNEIKDRVNQVKTRFNDSFSFDTYCHMRQVDLEDEVHKFILSAIKNIK</sequence>
<geneLocation type="plasmid" evidence="1 2">
    <name>1</name>
</geneLocation>
<proteinExistence type="predicted"/>
<organism evidence="1 2">
    <name type="scientific">Psychrobacter cryohalolentis (strain ATCC BAA-1226 / DSM 17306 / VKM B-2378 / K5)</name>
    <dbReference type="NCBI Taxonomy" id="335284"/>
    <lineage>
        <taxon>Bacteria</taxon>
        <taxon>Pseudomonadati</taxon>
        <taxon>Pseudomonadota</taxon>
        <taxon>Gammaproteobacteria</taxon>
        <taxon>Moraxellales</taxon>
        <taxon>Moraxellaceae</taxon>
        <taxon>Psychrobacter</taxon>
    </lineage>
</organism>